<dbReference type="AlphaFoldDB" id="A0A931C9T4"/>
<sequence length="106" mass="11327">MTITDSRVSGYQTALREIASTADRFAEDGAAARTMAEALQTGDPAGVSRALKRLGVSAVGYAGRAKRPPLDEDPGPTNYEVFRLMPAEDGRFPSDINIEIHISVSC</sequence>
<gene>
    <name evidence="1" type="ORF">I4J89_32150</name>
</gene>
<evidence type="ECO:0000313" key="1">
    <source>
        <dbReference type="EMBL" id="MBG0566109.1"/>
    </source>
</evidence>
<proteinExistence type="predicted"/>
<evidence type="ECO:0000313" key="2">
    <source>
        <dbReference type="Proteomes" id="UP000598146"/>
    </source>
</evidence>
<dbReference type="RefSeq" id="WP_196417884.1">
    <property type="nucleotide sequence ID" value="NZ_JADQTO010000018.1"/>
</dbReference>
<accession>A0A931C9T4</accession>
<protein>
    <submittedName>
        <fullName evidence="1">Uncharacterized protein</fullName>
    </submittedName>
</protein>
<dbReference type="EMBL" id="JADQTO010000018">
    <property type="protein sequence ID" value="MBG0566109.1"/>
    <property type="molecule type" value="Genomic_DNA"/>
</dbReference>
<name>A0A931C9T4_9ACTN</name>
<dbReference type="Proteomes" id="UP000598146">
    <property type="component" value="Unassembled WGS sequence"/>
</dbReference>
<keyword evidence="2" id="KW-1185">Reference proteome</keyword>
<organism evidence="1 2">
    <name type="scientific">Actinoplanes aureus</name>
    <dbReference type="NCBI Taxonomy" id="2792083"/>
    <lineage>
        <taxon>Bacteria</taxon>
        <taxon>Bacillati</taxon>
        <taxon>Actinomycetota</taxon>
        <taxon>Actinomycetes</taxon>
        <taxon>Micromonosporales</taxon>
        <taxon>Micromonosporaceae</taxon>
        <taxon>Actinoplanes</taxon>
    </lineage>
</organism>
<reference evidence="1" key="1">
    <citation type="submission" date="2020-11" db="EMBL/GenBank/DDBJ databases">
        <title>Isolation and identification of active actinomycetes.</title>
        <authorList>
            <person name="Sun X."/>
        </authorList>
    </citation>
    <scope>NUCLEOTIDE SEQUENCE</scope>
    <source>
        <strain evidence="1">NEAU-A11</strain>
    </source>
</reference>
<comment type="caution">
    <text evidence="1">The sequence shown here is derived from an EMBL/GenBank/DDBJ whole genome shotgun (WGS) entry which is preliminary data.</text>
</comment>